<dbReference type="InterPro" id="IPR014710">
    <property type="entry name" value="RmlC-like_jellyroll"/>
</dbReference>
<dbReference type="PROSITE" id="PS00966">
    <property type="entry name" value="PMI_I_2"/>
    <property type="match status" value="1"/>
</dbReference>
<keyword evidence="15" id="KW-0175">Coiled coil</keyword>
<evidence type="ECO:0000256" key="6">
    <source>
        <dbReference type="ARBA" id="ARBA00018236"/>
    </source>
</evidence>
<comment type="pathway">
    <text evidence="3 14">Nucleotide-sugar biosynthesis; GDP-alpha-D-mannose biosynthesis; alpha-D-mannose 1-phosphate from D-fructose 6-phosphate: step 1/2.</text>
</comment>
<dbReference type="eggNOG" id="KOG2757">
    <property type="taxonomic scope" value="Eukaryota"/>
</dbReference>
<keyword evidence="20" id="KW-1185">Reference proteome</keyword>
<dbReference type="UniPathway" id="UPA00126">
    <property type="reaction ID" value="UER00423"/>
</dbReference>
<evidence type="ECO:0000256" key="5">
    <source>
        <dbReference type="ARBA" id="ARBA00011956"/>
    </source>
</evidence>
<evidence type="ECO:0000256" key="14">
    <source>
        <dbReference type="RuleBase" id="RU004248"/>
    </source>
</evidence>
<name>A0A0L0S6N8_ALLM3</name>
<dbReference type="GO" id="GO:0008270">
    <property type="term" value="F:zinc ion binding"/>
    <property type="evidence" value="ECO:0007669"/>
    <property type="project" value="InterPro"/>
</dbReference>
<dbReference type="Pfam" id="PF01238">
    <property type="entry name" value="PMI_typeI_C"/>
    <property type="match status" value="1"/>
</dbReference>
<evidence type="ECO:0000259" key="16">
    <source>
        <dbReference type="Pfam" id="PF01238"/>
    </source>
</evidence>
<dbReference type="Proteomes" id="UP000054350">
    <property type="component" value="Unassembled WGS sequence"/>
</dbReference>
<comment type="cofactor">
    <cofactor evidence="11 12">
        <name>Zn(2+)</name>
        <dbReference type="ChEBI" id="CHEBI:29105"/>
    </cofactor>
    <text evidence="11 12">Binds 1 zinc ion per subunit.</text>
</comment>
<evidence type="ECO:0000256" key="8">
    <source>
        <dbReference type="ARBA" id="ARBA00022833"/>
    </source>
</evidence>
<keyword evidence="9 12" id="KW-0413">Isomerase</keyword>
<dbReference type="AlphaFoldDB" id="A0A0L0S6N8"/>
<feature type="binding site" evidence="11">
    <location>
        <position position="108"/>
    </location>
    <ligand>
        <name>Zn(2+)</name>
        <dbReference type="ChEBI" id="CHEBI:29105"/>
    </ligand>
</feature>
<feature type="domain" description="Phosphomannose isomerase type I catalytic" evidence="17">
    <location>
        <begin position="11"/>
        <end position="148"/>
    </location>
</feature>
<feature type="active site" evidence="10">
    <location>
        <position position="303"/>
    </location>
</feature>
<dbReference type="STRING" id="578462.A0A0L0S6N8"/>
<dbReference type="InterPro" id="IPR046458">
    <property type="entry name" value="PMI_typeI_hel"/>
</dbReference>
<evidence type="ECO:0000256" key="1">
    <source>
        <dbReference type="ARBA" id="ARBA00000757"/>
    </source>
</evidence>
<evidence type="ECO:0000256" key="3">
    <source>
        <dbReference type="ARBA" id="ARBA00004666"/>
    </source>
</evidence>
<dbReference type="GO" id="GO:0004476">
    <property type="term" value="F:mannose-6-phosphate isomerase activity"/>
    <property type="evidence" value="ECO:0007669"/>
    <property type="project" value="UniProtKB-EC"/>
</dbReference>
<dbReference type="GO" id="GO:0005829">
    <property type="term" value="C:cytosol"/>
    <property type="evidence" value="ECO:0007669"/>
    <property type="project" value="TreeGrafter"/>
</dbReference>
<accession>A0A0L0S6N8</accession>
<dbReference type="InterPro" id="IPR018050">
    <property type="entry name" value="Pmannose_isomerase-type1_CS"/>
</dbReference>
<feature type="domain" description="Phosphomannose isomerase type I C-terminal" evidence="16">
    <location>
        <begin position="342"/>
        <end position="386"/>
    </location>
</feature>
<dbReference type="CDD" id="cd07011">
    <property type="entry name" value="cupin_PMI_type_I_N"/>
    <property type="match status" value="1"/>
</dbReference>
<evidence type="ECO:0000256" key="12">
    <source>
        <dbReference type="RuleBase" id="RU000611"/>
    </source>
</evidence>
<keyword evidence="7 11" id="KW-0479">Metal-binding</keyword>
<dbReference type="SUPFAM" id="SSF51182">
    <property type="entry name" value="RmlC-like cupins"/>
    <property type="match status" value="1"/>
</dbReference>
<feature type="coiled-coil region" evidence="15">
    <location>
        <begin position="221"/>
        <end position="248"/>
    </location>
</feature>
<feature type="domain" description="Phosphomannose isomerase type I helical insertion" evidence="18">
    <location>
        <begin position="202"/>
        <end position="264"/>
    </location>
</feature>
<evidence type="ECO:0000256" key="7">
    <source>
        <dbReference type="ARBA" id="ARBA00022723"/>
    </source>
</evidence>
<dbReference type="InterPro" id="IPR001250">
    <property type="entry name" value="Man6P_Isoase-1"/>
</dbReference>
<evidence type="ECO:0000259" key="18">
    <source>
        <dbReference type="Pfam" id="PF20512"/>
    </source>
</evidence>
<evidence type="ECO:0000256" key="4">
    <source>
        <dbReference type="ARBA" id="ARBA00010772"/>
    </source>
</evidence>
<organism evidence="19 20">
    <name type="scientific">Allomyces macrogynus (strain ATCC 38327)</name>
    <name type="common">Allomyces javanicus var. macrogynus</name>
    <dbReference type="NCBI Taxonomy" id="578462"/>
    <lineage>
        <taxon>Eukaryota</taxon>
        <taxon>Fungi</taxon>
        <taxon>Fungi incertae sedis</taxon>
        <taxon>Blastocladiomycota</taxon>
        <taxon>Blastocladiomycetes</taxon>
        <taxon>Blastocladiales</taxon>
        <taxon>Blastocladiaceae</taxon>
        <taxon>Allomyces</taxon>
    </lineage>
</organism>
<evidence type="ECO:0000256" key="11">
    <source>
        <dbReference type="PIRSR" id="PIRSR001480-2"/>
    </source>
</evidence>
<feature type="binding site" evidence="11">
    <location>
        <position position="133"/>
    </location>
    <ligand>
        <name>Zn(2+)</name>
        <dbReference type="ChEBI" id="CHEBI:29105"/>
    </ligand>
</feature>
<proteinExistence type="inferred from homology"/>
<reference evidence="19 20" key="1">
    <citation type="submission" date="2009-11" db="EMBL/GenBank/DDBJ databases">
        <title>Annotation of Allomyces macrogynus ATCC 38327.</title>
        <authorList>
            <consortium name="The Broad Institute Genome Sequencing Platform"/>
            <person name="Russ C."/>
            <person name="Cuomo C."/>
            <person name="Burger G."/>
            <person name="Gray M.W."/>
            <person name="Holland P.W.H."/>
            <person name="King N."/>
            <person name="Lang F.B.F."/>
            <person name="Roger A.J."/>
            <person name="Ruiz-Trillo I."/>
            <person name="Young S.K."/>
            <person name="Zeng Q."/>
            <person name="Gargeya S."/>
            <person name="Fitzgerald M."/>
            <person name="Haas B."/>
            <person name="Abouelleil A."/>
            <person name="Alvarado L."/>
            <person name="Arachchi H.M."/>
            <person name="Berlin A."/>
            <person name="Chapman S.B."/>
            <person name="Gearin G."/>
            <person name="Goldberg J."/>
            <person name="Griggs A."/>
            <person name="Gujja S."/>
            <person name="Hansen M."/>
            <person name="Heiman D."/>
            <person name="Howarth C."/>
            <person name="Larimer J."/>
            <person name="Lui A."/>
            <person name="MacDonald P.J.P."/>
            <person name="McCowen C."/>
            <person name="Montmayeur A."/>
            <person name="Murphy C."/>
            <person name="Neiman D."/>
            <person name="Pearson M."/>
            <person name="Priest M."/>
            <person name="Roberts A."/>
            <person name="Saif S."/>
            <person name="Shea T."/>
            <person name="Sisk P."/>
            <person name="Stolte C."/>
            <person name="Sykes S."/>
            <person name="Wortman J."/>
            <person name="Nusbaum C."/>
            <person name="Birren B."/>
        </authorList>
    </citation>
    <scope>NUCLEOTIDE SEQUENCE [LARGE SCALE GENOMIC DNA]</scope>
    <source>
        <strain evidence="19 20">ATCC 38327</strain>
    </source>
</reference>
<evidence type="ECO:0000313" key="20">
    <source>
        <dbReference type="Proteomes" id="UP000054350"/>
    </source>
</evidence>
<dbReference type="OMA" id="DIGLFCG"/>
<dbReference type="PRINTS" id="PR00714">
    <property type="entry name" value="MAN6PISMRASE"/>
</dbReference>
<dbReference type="InterPro" id="IPR046457">
    <property type="entry name" value="PMI_typeI_cat"/>
</dbReference>
<dbReference type="EMBL" id="GG745332">
    <property type="protein sequence ID" value="KNE57999.1"/>
    <property type="molecule type" value="Genomic_DNA"/>
</dbReference>
<dbReference type="InterPro" id="IPR011051">
    <property type="entry name" value="RmlC_Cupin_sf"/>
</dbReference>
<dbReference type="EC" id="5.3.1.8" evidence="5 12"/>
<sequence length="433" mass="46600">MSEASAVPPVLELRPRAMHYAWGKRGSASAVARLAARHLPDPVDEDTPYAELWMGTHPNAPSTVLALDDNPLPTILASHPSLLGTKYRDLPFLFKVLSVGTALSIQAHPDKPRARALHAAHPDIYKDPNHKPEMAIALTHFEALYGFRAPRAIDEALRAYPEFARVAGESAVEAFWAAMDGANAEHPAPEDAEWEVVEAADLEEVRHALRGLLTAVMTCDAEVVREALEEMVARIAESEEDVDVLLRRVHDQYPGDVGVFCVLLMNHVQLSPGQALFMGANELHAYLAGDCIEVMATSDNVVRAGLTPKLKDVETLTDMLTYAMGPANLLDPAPHPDCAHTVVYDPPIPEFAVHSTTLANGDGVTLPALDGPSVLLVTGGAGRLHVAEDEETVAIAPGSVYLVAPGTSVPVVSDGDEDLIVYRAYCDAHLDDE</sequence>
<dbReference type="InterPro" id="IPR016305">
    <property type="entry name" value="Mannose-6-P_Isomerase"/>
</dbReference>
<dbReference type="GO" id="GO:0009298">
    <property type="term" value="P:GDP-mannose biosynthetic process"/>
    <property type="evidence" value="ECO:0007669"/>
    <property type="project" value="UniProtKB-UniPathway"/>
</dbReference>
<evidence type="ECO:0000256" key="10">
    <source>
        <dbReference type="PIRSR" id="PIRSR001480-1"/>
    </source>
</evidence>
<gene>
    <name evidence="19" type="ORF">AMAG_04828</name>
</gene>
<comment type="catalytic activity">
    <reaction evidence="1 12">
        <text>D-mannose 6-phosphate = D-fructose 6-phosphate</text>
        <dbReference type="Rhea" id="RHEA:12356"/>
        <dbReference type="ChEBI" id="CHEBI:58735"/>
        <dbReference type="ChEBI" id="CHEBI:61527"/>
        <dbReference type="EC" id="5.3.1.8"/>
    </reaction>
</comment>
<dbReference type="Pfam" id="PF20511">
    <property type="entry name" value="PMI_typeI_cat"/>
    <property type="match status" value="1"/>
</dbReference>
<evidence type="ECO:0000256" key="9">
    <source>
        <dbReference type="ARBA" id="ARBA00023235"/>
    </source>
</evidence>
<reference evidence="20" key="2">
    <citation type="submission" date="2009-11" db="EMBL/GenBank/DDBJ databases">
        <title>The Genome Sequence of Allomyces macrogynus strain ATCC 38327.</title>
        <authorList>
            <consortium name="The Broad Institute Genome Sequencing Platform"/>
            <person name="Russ C."/>
            <person name="Cuomo C."/>
            <person name="Shea T."/>
            <person name="Young S.K."/>
            <person name="Zeng Q."/>
            <person name="Koehrsen M."/>
            <person name="Haas B."/>
            <person name="Borodovsky M."/>
            <person name="Guigo R."/>
            <person name="Alvarado L."/>
            <person name="Berlin A."/>
            <person name="Borenstein D."/>
            <person name="Chen Z."/>
            <person name="Engels R."/>
            <person name="Freedman E."/>
            <person name="Gellesch M."/>
            <person name="Goldberg J."/>
            <person name="Griggs A."/>
            <person name="Gujja S."/>
            <person name="Heiman D."/>
            <person name="Hepburn T."/>
            <person name="Howarth C."/>
            <person name="Jen D."/>
            <person name="Larson L."/>
            <person name="Lewis B."/>
            <person name="Mehta T."/>
            <person name="Park D."/>
            <person name="Pearson M."/>
            <person name="Roberts A."/>
            <person name="Saif S."/>
            <person name="Shenoy N."/>
            <person name="Sisk P."/>
            <person name="Stolte C."/>
            <person name="Sykes S."/>
            <person name="Walk T."/>
            <person name="White J."/>
            <person name="Yandava C."/>
            <person name="Burger G."/>
            <person name="Gray M.W."/>
            <person name="Holland P.W.H."/>
            <person name="King N."/>
            <person name="Lang F.B.F."/>
            <person name="Roger A.J."/>
            <person name="Ruiz-Trillo I."/>
            <person name="Lander E."/>
            <person name="Nusbaum C."/>
        </authorList>
    </citation>
    <scope>NUCLEOTIDE SEQUENCE [LARGE SCALE GENOMIC DNA]</scope>
    <source>
        <strain evidence="20">ATCC 38327</strain>
    </source>
</reference>
<dbReference type="Gene3D" id="1.10.441.10">
    <property type="entry name" value="Phosphomannose Isomerase, domain 2"/>
    <property type="match status" value="1"/>
</dbReference>
<dbReference type="InterPro" id="IPR046456">
    <property type="entry name" value="PMI_typeI_C"/>
</dbReference>
<evidence type="ECO:0000256" key="13">
    <source>
        <dbReference type="RuleBase" id="RU004189"/>
    </source>
</evidence>
<dbReference type="PANTHER" id="PTHR10309">
    <property type="entry name" value="MANNOSE-6-PHOSPHATE ISOMERASE"/>
    <property type="match status" value="1"/>
</dbReference>
<dbReference type="PROSITE" id="PS00965">
    <property type="entry name" value="PMI_I_1"/>
    <property type="match status" value="1"/>
</dbReference>
<dbReference type="GO" id="GO:0005975">
    <property type="term" value="P:carbohydrate metabolic process"/>
    <property type="evidence" value="ECO:0007669"/>
    <property type="project" value="InterPro"/>
</dbReference>
<dbReference type="VEuPathDB" id="FungiDB:AMAG_04828"/>
<evidence type="ECO:0000256" key="15">
    <source>
        <dbReference type="SAM" id="Coils"/>
    </source>
</evidence>
<protein>
    <recommendedName>
        <fullName evidence="6 12">Mannose-6-phosphate isomerase</fullName>
        <ecNumber evidence="5 12">5.3.1.8</ecNumber>
    </recommendedName>
</protein>
<dbReference type="PANTHER" id="PTHR10309:SF0">
    <property type="entry name" value="MANNOSE-6-PHOSPHATE ISOMERASE"/>
    <property type="match status" value="1"/>
</dbReference>
<feature type="binding site" evidence="11">
    <location>
        <position position="284"/>
    </location>
    <ligand>
        <name>Zn(2+)</name>
        <dbReference type="ChEBI" id="CHEBI:29105"/>
    </ligand>
</feature>
<dbReference type="Pfam" id="PF20512">
    <property type="entry name" value="PMI_typeI_hel"/>
    <property type="match status" value="1"/>
</dbReference>
<comment type="similarity">
    <text evidence="4 13">Belongs to the mannose-6-phosphate isomerase type 1 family.</text>
</comment>
<feature type="binding site" evidence="11">
    <location>
        <position position="106"/>
    </location>
    <ligand>
        <name>Zn(2+)</name>
        <dbReference type="ChEBI" id="CHEBI:29105"/>
    </ligand>
</feature>
<comment type="function">
    <text evidence="2">Involved in the synthesis of the GDP-mannose and dolichol-phosphate-mannose required for a number of critical mannosyl transfer reactions.</text>
</comment>
<keyword evidence="8 11" id="KW-0862">Zinc</keyword>
<evidence type="ECO:0000313" key="19">
    <source>
        <dbReference type="EMBL" id="KNE57999.1"/>
    </source>
</evidence>
<dbReference type="NCBIfam" id="TIGR00218">
    <property type="entry name" value="manA"/>
    <property type="match status" value="1"/>
</dbReference>
<dbReference type="OrthoDB" id="6605218at2759"/>
<dbReference type="PIRSF" id="PIRSF001480">
    <property type="entry name" value="Mannose-6-phosphate_isomerase"/>
    <property type="match status" value="1"/>
</dbReference>
<evidence type="ECO:0000256" key="2">
    <source>
        <dbReference type="ARBA" id="ARBA00002564"/>
    </source>
</evidence>
<dbReference type="Gene3D" id="2.60.120.10">
    <property type="entry name" value="Jelly Rolls"/>
    <property type="match status" value="2"/>
</dbReference>
<evidence type="ECO:0000259" key="17">
    <source>
        <dbReference type="Pfam" id="PF20511"/>
    </source>
</evidence>